<dbReference type="Pfam" id="PF00145">
    <property type="entry name" value="DNA_methylase"/>
    <property type="match status" value="1"/>
</dbReference>
<dbReference type="InterPro" id="IPR001525">
    <property type="entry name" value="C5_MeTfrase"/>
</dbReference>
<evidence type="ECO:0000256" key="2">
    <source>
        <dbReference type="ARBA" id="ARBA00022603"/>
    </source>
</evidence>
<evidence type="ECO:0000256" key="1">
    <source>
        <dbReference type="ARBA" id="ARBA00004123"/>
    </source>
</evidence>
<dbReference type="OrthoDB" id="62853at2759"/>
<reference evidence="7 8" key="1">
    <citation type="journal article" date="2012" name="Genome Biol.">
        <title>The genome of the polar eukaryotic microalga coccomyxa subellipsoidea reveals traits of cold adaptation.</title>
        <authorList>
            <person name="Blanc G."/>
            <person name="Agarkova I."/>
            <person name="Grimwood J."/>
            <person name="Kuo A."/>
            <person name="Brueggeman A."/>
            <person name="Dunigan D."/>
            <person name="Gurnon J."/>
            <person name="Ladunga I."/>
            <person name="Lindquist E."/>
            <person name="Lucas S."/>
            <person name="Pangilinan J."/>
            <person name="Proschold T."/>
            <person name="Salamov A."/>
            <person name="Schmutz J."/>
            <person name="Weeks D."/>
            <person name="Yamada T."/>
            <person name="Claverie J.M."/>
            <person name="Grigoriev I."/>
            <person name="Van Etten J."/>
            <person name="Lomsadze A."/>
            <person name="Borodovsky M."/>
        </authorList>
    </citation>
    <scope>NUCLEOTIDE SEQUENCE [LARGE SCALE GENOMIC DNA]</scope>
    <source>
        <strain evidence="7 8">C-169</strain>
    </source>
</reference>
<dbReference type="PANTHER" id="PTHR12663:SF69">
    <property type="entry name" value="SISTER CHROMATID COHESION PROTEIN PDS5 HOMOLOG E"/>
    <property type="match status" value="1"/>
</dbReference>
<keyword evidence="2" id="KW-0489">Methyltransferase</keyword>
<protein>
    <recommendedName>
        <fullName evidence="6">PWWP domain-containing protein</fullName>
    </recommendedName>
</protein>
<dbReference type="CDD" id="cd05162">
    <property type="entry name" value="PWWP"/>
    <property type="match status" value="1"/>
</dbReference>
<gene>
    <name evidence="7" type="ORF">COCSUDRAFT_49374</name>
</gene>
<keyword evidence="4" id="KW-0539">Nucleus</keyword>
<dbReference type="KEGG" id="csl:COCSUDRAFT_49374"/>
<dbReference type="RefSeq" id="XP_005642711.1">
    <property type="nucleotide sequence ID" value="XM_005642654.1"/>
</dbReference>
<dbReference type="eggNOG" id="KOG1525">
    <property type="taxonomic scope" value="Eukaryota"/>
</dbReference>
<dbReference type="GO" id="GO:0006281">
    <property type="term" value="P:DNA repair"/>
    <property type="evidence" value="ECO:0007669"/>
    <property type="project" value="TreeGrafter"/>
</dbReference>
<dbReference type="CDD" id="cd20404">
    <property type="entry name" value="Tudor_Agenet_AtEML-like"/>
    <property type="match status" value="1"/>
</dbReference>
<proteinExistence type="predicted"/>
<feature type="compositionally biased region" description="Basic and acidic residues" evidence="5">
    <location>
        <begin position="336"/>
        <end position="347"/>
    </location>
</feature>
<dbReference type="GO" id="GO:0032259">
    <property type="term" value="P:methylation"/>
    <property type="evidence" value="ECO:0007669"/>
    <property type="project" value="UniProtKB-KW"/>
</dbReference>
<feature type="domain" description="PWWP" evidence="6">
    <location>
        <begin position="482"/>
        <end position="624"/>
    </location>
</feature>
<dbReference type="InterPro" id="IPR000313">
    <property type="entry name" value="PWWP_dom"/>
</dbReference>
<dbReference type="Gene3D" id="3.40.50.150">
    <property type="entry name" value="Vaccinia Virus protein VP39"/>
    <property type="match status" value="1"/>
</dbReference>
<evidence type="ECO:0000313" key="7">
    <source>
        <dbReference type="EMBL" id="EIE18167.1"/>
    </source>
</evidence>
<dbReference type="AlphaFoldDB" id="I0YIE8"/>
<sequence>MKVASLFTGAGGLDIGLEQNTGLVRHVFRLLEAALKENRGVPWVLLENVEGLLDRINGQPPVIEYIVEQFERLGYASWAHRIINTASFGAPHRRKRVFVLASLHGDARDVLLSQGVVCKGACLQLFSGKPCYLCHQVHGPDGPADAPDCTYALDLANAQSGPGVDVVPTFKTGNGRICLLLKTGQLGALRTEDAERLQGFDEGYTLPCFPVRPPGVALHGNPTLKETEVERRESHRWALLGNAVSVPVAAWLGDRLANPHRHKYHLGAKDRKIMAPQTAAPLGVQRKRRAAQFEWEIDDTDIYVPAEDLYEMDAQQEDSGKEGGVGGPGSALPEAGPEKADSAPPGRMEKVAVMEVEDRAPEEEKTSKKAQVTAAGPSALHMDAKTAWPRAAWYIRGLGRFAAEGVGEAPILTPLTLLGDFITSVGKAPEKEALTTYFARLREQGFNMEEVVKRAQQCGAALNQEAVRITRLPGYTPDAATLGVLVWARTPAGVWWPGEALDPFHMPPTRTIPPLASAALTSAEYRASIYKPSGQPPPPPMRIGSAIVENAAVKLEPAEPGLTAVGFGSEPPRLPALRDTTLPGKRKARAEIQLQIALCVLVVLFGERSCMWVSPAQLLPFQRHILEKVGEGNELIAAKKMARAGLFNRAVEEAKGLAGVIAAAAKGDEAPEKGPHEAALAALAATRAAAANLRVRCGRCEACTATQGSARRCLVNRAAAAAAAGHSGAQIAIFGEAAMGARVSVWWPLDEAFYTGYITAFDPLRQRHTVSYDDGDVEIVALWAPNQLVRAETDPSSWPEQAQRIDNDCKLHKATYMKEKRASRATASPAPSLPAQPLNEFERQRADNIARNKSMLAELGLSRAKNSAAAPGSPASQGNTATAVKAAAASLGGGSKRVGTSGESGCASPKLD</sequence>
<dbReference type="GO" id="GO:0005634">
    <property type="term" value="C:nucleus"/>
    <property type="evidence" value="ECO:0007669"/>
    <property type="project" value="UniProtKB-SubCell"/>
</dbReference>
<feature type="region of interest" description="Disordered" evidence="5">
    <location>
        <begin position="315"/>
        <end position="347"/>
    </location>
</feature>
<feature type="compositionally biased region" description="Low complexity" evidence="5">
    <location>
        <begin position="824"/>
        <end position="835"/>
    </location>
</feature>
<dbReference type="SUPFAM" id="SSF53335">
    <property type="entry name" value="S-adenosyl-L-methionine-dependent methyltransferases"/>
    <property type="match status" value="1"/>
</dbReference>
<feature type="compositionally biased region" description="Low complexity" evidence="5">
    <location>
        <begin position="867"/>
        <end position="889"/>
    </location>
</feature>
<dbReference type="InterPro" id="IPR039776">
    <property type="entry name" value="Pds5"/>
</dbReference>
<dbReference type="Proteomes" id="UP000007264">
    <property type="component" value="Unassembled WGS sequence"/>
</dbReference>
<dbReference type="GO" id="GO:0008168">
    <property type="term" value="F:methyltransferase activity"/>
    <property type="evidence" value="ECO:0007669"/>
    <property type="project" value="UniProtKB-KW"/>
</dbReference>
<dbReference type="STRING" id="574566.I0YIE8"/>
<evidence type="ECO:0000259" key="6">
    <source>
        <dbReference type="PROSITE" id="PS50812"/>
    </source>
</evidence>
<feature type="region of interest" description="Disordered" evidence="5">
    <location>
        <begin position="863"/>
        <end position="912"/>
    </location>
</feature>
<dbReference type="PROSITE" id="PS50812">
    <property type="entry name" value="PWWP"/>
    <property type="match status" value="1"/>
</dbReference>
<evidence type="ECO:0000256" key="3">
    <source>
        <dbReference type="ARBA" id="ARBA00022679"/>
    </source>
</evidence>
<accession>I0YIE8</accession>
<dbReference type="GeneID" id="17036123"/>
<dbReference type="PANTHER" id="PTHR12663">
    <property type="entry name" value="ANDROGEN INDUCED INHIBITOR OF PROLIFERATION AS3 / PDS5-RELATED"/>
    <property type="match status" value="1"/>
</dbReference>
<dbReference type="InterPro" id="IPR029063">
    <property type="entry name" value="SAM-dependent_MTases_sf"/>
</dbReference>
<organism evidence="7 8">
    <name type="scientific">Coccomyxa subellipsoidea (strain C-169)</name>
    <name type="common">Green microalga</name>
    <dbReference type="NCBI Taxonomy" id="574566"/>
    <lineage>
        <taxon>Eukaryota</taxon>
        <taxon>Viridiplantae</taxon>
        <taxon>Chlorophyta</taxon>
        <taxon>core chlorophytes</taxon>
        <taxon>Trebouxiophyceae</taxon>
        <taxon>Trebouxiophyceae incertae sedis</taxon>
        <taxon>Coccomyxaceae</taxon>
        <taxon>Coccomyxa</taxon>
        <taxon>Coccomyxa subellipsoidea</taxon>
    </lineage>
</organism>
<keyword evidence="3" id="KW-0808">Transferase</keyword>
<evidence type="ECO:0000256" key="5">
    <source>
        <dbReference type="SAM" id="MobiDB-lite"/>
    </source>
</evidence>
<dbReference type="Gene3D" id="2.30.30.140">
    <property type="match status" value="2"/>
</dbReference>
<keyword evidence="8" id="KW-1185">Reference proteome</keyword>
<evidence type="ECO:0000313" key="8">
    <source>
        <dbReference type="Proteomes" id="UP000007264"/>
    </source>
</evidence>
<comment type="subcellular location">
    <subcellularLocation>
        <location evidence="1">Nucleus</location>
    </subcellularLocation>
</comment>
<dbReference type="GO" id="GO:0007064">
    <property type="term" value="P:mitotic sister chromatid cohesion"/>
    <property type="evidence" value="ECO:0007669"/>
    <property type="project" value="InterPro"/>
</dbReference>
<evidence type="ECO:0000256" key="4">
    <source>
        <dbReference type="ARBA" id="ARBA00023242"/>
    </source>
</evidence>
<comment type="caution">
    <text evidence="7">The sequence shown here is derived from an EMBL/GenBank/DDBJ whole genome shotgun (WGS) entry which is preliminary data.</text>
</comment>
<dbReference type="GO" id="GO:0000785">
    <property type="term" value="C:chromatin"/>
    <property type="evidence" value="ECO:0007669"/>
    <property type="project" value="TreeGrafter"/>
</dbReference>
<dbReference type="EMBL" id="AGSI01000026">
    <property type="protein sequence ID" value="EIE18167.1"/>
    <property type="molecule type" value="Genomic_DNA"/>
</dbReference>
<name>I0YIE8_COCSC</name>
<dbReference type="SUPFAM" id="SSF63748">
    <property type="entry name" value="Tudor/PWWP/MBT"/>
    <property type="match status" value="2"/>
</dbReference>
<feature type="region of interest" description="Disordered" evidence="5">
    <location>
        <begin position="818"/>
        <end position="839"/>
    </location>
</feature>